<feature type="domain" description="Replication protein A 70 kDa DNA-binding subunit B/D first OB fold" evidence="3">
    <location>
        <begin position="7"/>
        <end position="105"/>
    </location>
</feature>
<dbReference type="Proteomes" id="UP000008827">
    <property type="component" value="Chromosome 3"/>
</dbReference>
<keyword evidence="2" id="KW-0472">Membrane</keyword>
<dbReference type="Gene3D" id="2.40.50.140">
    <property type="entry name" value="Nucleic acid-binding proteins"/>
    <property type="match status" value="3"/>
</dbReference>
<evidence type="ECO:0000256" key="1">
    <source>
        <dbReference type="SAM" id="MobiDB-lite"/>
    </source>
</evidence>
<evidence type="ECO:0000313" key="6">
    <source>
        <dbReference type="Proteomes" id="UP000008827"/>
    </source>
</evidence>
<feature type="compositionally biased region" description="Polar residues" evidence="1">
    <location>
        <begin position="425"/>
        <end position="435"/>
    </location>
</feature>
<dbReference type="InterPro" id="IPR012340">
    <property type="entry name" value="NA-bd_OB-fold"/>
</dbReference>
<dbReference type="AlphaFoldDB" id="A0A0R0KH95"/>
<sequence>MARSLDKIKSIDGSKETLKLSVRISYLWFIGMPNKSEQAEMVFVASDLYYLLLIVQFIVFKKMDLKENCTYVMHNFKVLKNNGQYRVCDHQFKLVFIGVTVVRECVLGDIPFRKYRFARFADVVDGQFERGLLVGGFRQVSGKGRRVVFKLKDLSQQLLSFTLWDDYCLQFVKFLDDYEGDGPIAVLLSHCRIKEAQELGIEARSFFKSHGEGSTQLSGFIQLSSKESFFGKAEAKTIAEINTISEEIVCVTVGTITRIVLDNHSCDAEMAPFTCACGKYNKEAVLRYRLEVMINQGNESTKFLLWDRECSELIGQSADAVNKLKIEVSLDKLLGHELAFKINVQPKFRNSAVLKCSADSSLINVVMDMLADAETSSKMDIPISDSNHSVQHESDNPDHDPLLGLPLTPTKRQAFQDCDDEPGISQISSAQLSSNKLKKHA</sequence>
<name>A0A0R0KH95_SOYBN</name>
<evidence type="ECO:0000256" key="2">
    <source>
        <dbReference type="SAM" id="Phobius"/>
    </source>
</evidence>
<evidence type="ECO:0000313" key="4">
    <source>
        <dbReference type="EMBL" id="KRH66439.1"/>
    </source>
</evidence>
<dbReference type="Gramene" id="KRH66439">
    <property type="protein sequence ID" value="KRH66439"/>
    <property type="gene ID" value="GLYMA_03G106800"/>
</dbReference>
<organism evidence="4">
    <name type="scientific">Glycine max</name>
    <name type="common">Soybean</name>
    <name type="synonym">Glycine hispida</name>
    <dbReference type="NCBI Taxonomy" id="3847"/>
    <lineage>
        <taxon>Eukaryota</taxon>
        <taxon>Viridiplantae</taxon>
        <taxon>Streptophyta</taxon>
        <taxon>Embryophyta</taxon>
        <taxon>Tracheophyta</taxon>
        <taxon>Spermatophyta</taxon>
        <taxon>Magnoliopsida</taxon>
        <taxon>eudicotyledons</taxon>
        <taxon>Gunneridae</taxon>
        <taxon>Pentapetalae</taxon>
        <taxon>rosids</taxon>
        <taxon>fabids</taxon>
        <taxon>Fabales</taxon>
        <taxon>Fabaceae</taxon>
        <taxon>Papilionoideae</taxon>
        <taxon>50 kb inversion clade</taxon>
        <taxon>NPAAA clade</taxon>
        <taxon>indigoferoid/millettioid clade</taxon>
        <taxon>Phaseoleae</taxon>
        <taxon>Glycine</taxon>
        <taxon>Glycine subgen. Soja</taxon>
    </lineage>
</organism>
<evidence type="ECO:0000259" key="3">
    <source>
        <dbReference type="Pfam" id="PF02721"/>
    </source>
</evidence>
<dbReference type="EnsemblPlants" id="KRH66439">
    <property type="protein sequence ID" value="KRH66439"/>
    <property type="gene ID" value="GLYMA_03G106800"/>
</dbReference>
<keyword evidence="2" id="KW-1133">Transmembrane helix</keyword>
<feature type="compositionally biased region" description="Polar residues" evidence="1">
    <location>
        <begin position="380"/>
        <end position="389"/>
    </location>
</feature>
<dbReference type="InParanoid" id="A0A0R0KH95"/>
<dbReference type="STRING" id="3847.A0A0R0KH95"/>
<feature type="compositionally biased region" description="Basic and acidic residues" evidence="1">
    <location>
        <begin position="390"/>
        <end position="401"/>
    </location>
</feature>
<protein>
    <recommendedName>
        <fullName evidence="3">Replication protein A 70 kDa DNA-binding subunit B/D first OB fold domain-containing protein</fullName>
    </recommendedName>
</protein>
<feature type="transmembrane region" description="Helical" evidence="2">
    <location>
        <begin position="41"/>
        <end position="60"/>
    </location>
</feature>
<dbReference type="PANTHER" id="PTHR47165:SF4">
    <property type="entry name" value="OS03G0429900 PROTEIN"/>
    <property type="match status" value="1"/>
</dbReference>
<feature type="region of interest" description="Disordered" evidence="1">
    <location>
        <begin position="380"/>
        <end position="441"/>
    </location>
</feature>
<dbReference type="EMBL" id="CM000836">
    <property type="protein sequence ID" value="KRH66439.1"/>
    <property type="molecule type" value="Genomic_DNA"/>
</dbReference>
<reference evidence="4" key="3">
    <citation type="submission" date="2018-07" db="EMBL/GenBank/DDBJ databases">
        <title>WGS assembly of Glycine max.</title>
        <authorList>
            <person name="Schmutz J."/>
            <person name="Cannon S."/>
            <person name="Schlueter J."/>
            <person name="Ma J."/>
            <person name="Mitros T."/>
            <person name="Nelson W."/>
            <person name="Hyten D."/>
            <person name="Song Q."/>
            <person name="Thelen J."/>
            <person name="Cheng J."/>
            <person name="Xu D."/>
            <person name="Hellsten U."/>
            <person name="May G."/>
            <person name="Yu Y."/>
            <person name="Sakurai T."/>
            <person name="Umezawa T."/>
            <person name="Bhattacharyya M."/>
            <person name="Sandhu D."/>
            <person name="Valliyodan B."/>
            <person name="Lindquist E."/>
            <person name="Peto M."/>
            <person name="Grant D."/>
            <person name="Shu S."/>
            <person name="Goodstein D."/>
            <person name="Barry K."/>
            <person name="Futrell-Griggs M."/>
            <person name="Abernathy B."/>
            <person name="Du J."/>
            <person name="Tian Z."/>
            <person name="Zhu L."/>
            <person name="Gill N."/>
            <person name="Joshi T."/>
            <person name="Libault M."/>
            <person name="Sethuraman A."/>
            <person name="Zhang X."/>
            <person name="Shinozaki K."/>
            <person name="Nguyen H."/>
            <person name="Wing R."/>
            <person name="Cregan P."/>
            <person name="Specht J."/>
            <person name="Grimwood J."/>
            <person name="Rokhsar D."/>
            <person name="Stacey G."/>
            <person name="Shoemaker R."/>
            <person name="Jackson S."/>
        </authorList>
    </citation>
    <scope>NUCLEOTIDE SEQUENCE</scope>
    <source>
        <tissue evidence="4">Callus</tissue>
    </source>
</reference>
<proteinExistence type="predicted"/>
<reference evidence="4 5" key="1">
    <citation type="journal article" date="2010" name="Nature">
        <title>Genome sequence of the palaeopolyploid soybean.</title>
        <authorList>
            <person name="Schmutz J."/>
            <person name="Cannon S.B."/>
            <person name="Schlueter J."/>
            <person name="Ma J."/>
            <person name="Mitros T."/>
            <person name="Nelson W."/>
            <person name="Hyten D.L."/>
            <person name="Song Q."/>
            <person name="Thelen J.J."/>
            <person name="Cheng J."/>
            <person name="Xu D."/>
            <person name="Hellsten U."/>
            <person name="May G.D."/>
            <person name="Yu Y."/>
            <person name="Sakurai T."/>
            <person name="Umezawa T."/>
            <person name="Bhattacharyya M.K."/>
            <person name="Sandhu D."/>
            <person name="Valliyodan B."/>
            <person name="Lindquist E."/>
            <person name="Peto M."/>
            <person name="Grant D."/>
            <person name="Shu S."/>
            <person name="Goodstein D."/>
            <person name="Barry K."/>
            <person name="Futrell-Griggs M."/>
            <person name="Abernathy B."/>
            <person name="Du J."/>
            <person name="Tian Z."/>
            <person name="Zhu L."/>
            <person name="Gill N."/>
            <person name="Joshi T."/>
            <person name="Libault M."/>
            <person name="Sethuraman A."/>
            <person name="Zhang X.-C."/>
            <person name="Shinozaki K."/>
            <person name="Nguyen H.T."/>
            <person name="Wing R.A."/>
            <person name="Cregan P."/>
            <person name="Specht J."/>
            <person name="Grimwood J."/>
            <person name="Rokhsar D."/>
            <person name="Stacey G."/>
            <person name="Shoemaker R.C."/>
            <person name="Jackson S.A."/>
        </authorList>
    </citation>
    <scope>NUCLEOTIDE SEQUENCE</scope>
    <source>
        <strain evidence="5">cv. Williams 82</strain>
        <tissue evidence="4">Callus</tissue>
    </source>
</reference>
<evidence type="ECO:0000313" key="5">
    <source>
        <dbReference type="EnsemblPlants" id="KRH66439"/>
    </source>
</evidence>
<accession>A0A0R0KH95</accession>
<dbReference type="PANTHER" id="PTHR47165">
    <property type="entry name" value="OS03G0429900 PROTEIN"/>
    <property type="match status" value="1"/>
</dbReference>
<dbReference type="PaxDb" id="3847-GLYMA03G25481.1"/>
<dbReference type="SUPFAM" id="SSF50249">
    <property type="entry name" value="Nucleic acid-binding proteins"/>
    <property type="match status" value="1"/>
</dbReference>
<keyword evidence="2" id="KW-0812">Transmembrane</keyword>
<dbReference type="InterPro" id="IPR003871">
    <property type="entry name" value="RFA1B/D_OB_1st"/>
</dbReference>
<dbReference type="SMR" id="A0A0R0KH95"/>
<keyword evidence="6" id="KW-1185">Reference proteome</keyword>
<dbReference type="Pfam" id="PF02721">
    <property type="entry name" value="DUF223"/>
    <property type="match status" value="1"/>
</dbReference>
<reference evidence="5" key="2">
    <citation type="submission" date="2018-02" db="UniProtKB">
        <authorList>
            <consortium name="EnsemblPlants"/>
        </authorList>
    </citation>
    <scope>IDENTIFICATION</scope>
    <source>
        <strain evidence="5">Williams 82</strain>
    </source>
</reference>
<gene>
    <name evidence="4" type="ORF">GLYMA_03G106800</name>
</gene>